<feature type="domain" description="B30.2/SPRY" evidence="6">
    <location>
        <begin position="209"/>
        <end position="398"/>
    </location>
</feature>
<dbReference type="SUPFAM" id="SSF49899">
    <property type="entry name" value="Concanavalin A-like lectins/glucanases"/>
    <property type="match status" value="1"/>
</dbReference>
<dbReference type="SUPFAM" id="SSF57845">
    <property type="entry name" value="B-box zinc-binding domain"/>
    <property type="match status" value="1"/>
</dbReference>
<dbReference type="Gene3D" id="2.60.120.920">
    <property type="match status" value="1"/>
</dbReference>
<feature type="coiled-coil region" evidence="4">
    <location>
        <begin position="53"/>
        <end position="115"/>
    </location>
</feature>
<dbReference type="Gene3D" id="3.30.160.60">
    <property type="entry name" value="Classic Zinc Finger"/>
    <property type="match status" value="1"/>
</dbReference>
<evidence type="ECO:0000259" key="5">
    <source>
        <dbReference type="PROSITE" id="PS50119"/>
    </source>
</evidence>
<dbReference type="SMART" id="SM00336">
    <property type="entry name" value="BBOX"/>
    <property type="match status" value="1"/>
</dbReference>
<name>A0A3B3T9J1_9TELE</name>
<dbReference type="PROSITE" id="PS50119">
    <property type="entry name" value="ZF_BBOX"/>
    <property type="match status" value="1"/>
</dbReference>
<sequence>MSYQLPSPGSVAPCVCSLHGSALIIFCERCRELLCEDCLSSDAHRNHGFVRSRDACKEQIDEVTKQAQKLTIKYAKTGDVIARVSKTKKDHEEKFDKATTTVNKLYEELRKLIKKNQEQALLLIQGLKESRGKELDRLAQEVDKTNQRATDIGKAVAQLRHNLEGNSVSTLLEIKALQSSIEAVDDFYRMLEEKTDADTTRLSALVNSVEKILQENQKLLPRPWEFAENLTFDEKTADNNLSTSSDKTQVRYFNKLPSKGAESFANILAAQCFTNGRHYWEVEVKGAESWTVGVVEEGWQQKGNRHALGEDCLSWALQLDDGRLLALHNDDAINLKGSEFERLGIFLDYDKGQLQFYNVVIGQPLHIFYKKFKNSIQPAFSIGHENGTISQLVLCHLVPQRQHLQTNLNNDSETLV</sequence>
<dbReference type="InterPro" id="IPR003877">
    <property type="entry name" value="SPRY_dom"/>
</dbReference>
<dbReference type="GO" id="GO:0008270">
    <property type="term" value="F:zinc ion binding"/>
    <property type="evidence" value="ECO:0007669"/>
    <property type="project" value="UniProtKB-KW"/>
</dbReference>
<dbReference type="GeneTree" id="ENSGT00940000154294"/>
<dbReference type="InterPro" id="IPR050143">
    <property type="entry name" value="TRIM/RBCC"/>
</dbReference>
<evidence type="ECO:0000259" key="6">
    <source>
        <dbReference type="PROSITE" id="PS50188"/>
    </source>
</evidence>
<evidence type="ECO:0000313" key="7">
    <source>
        <dbReference type="Ensembl" id="ENSPKIP00000039108.1"/>
    </source>
</evidence>
<dbReference type="InterPro" id="IPR003879">
    <property type="entry name" value="Butyrophylin_SPRY"/>
</dbReference>
<dbReference type="Pfam" id="PF00622">
    <property type="entry name" value="SPRY"/>
    <property type="match status" value="1"/>
</dbReference>
<organism evidence="7 8">
    <name type="scientific">Paramormyrops kingsleyae</name>
    <dbReference type="NCBI Taxonomy" id="1676925"/>
    <lineage>
        <taxon>Eukaryota</taxon>
        <taxon>Metazoa</taxon>
        <taxon>Chordata</taxon>
        <taxon>Craniata</taxon>
        <taxon>Vertebrata</taxon>
        <taxon>Euteleostomi</taxon>
        <taxon>Actinopterygii</taxon>
        <taxon>Neopterygii</taxon>
        <taxon>Teleostei</taxon>
        <taxon>Osteoglossocephala</taxon>
        <taxon>Osteoglossomorpha</taxon>
        <taxon>Osteoglossiformes</taxon>
        <taxon>Mormyridae</taxon>
        <taxon>Paramormyrops</taxon>
    </lineage>
</organism>
<dbReference type="InterPro" id="IPR043136">
    <property type="entry name" value="B30.2/SPRY_sf"/>
</dbReference>
<dbReference type="Ensembl" id="ENSPKIT00000020107.1">
    <property type="protein sequence ID" value="ENSPKIP00000039108.1"/>
    <property type="gene ID" value="ENSPKIG00000016606.1"/>
</dbReference>
<evidence type="ECO:0000256" key="1">
    <source>
        <dbReference type="ARBA" id="ARBA00022771"/>
    </source>
</evidence>
<keyword evidence="1 3" id="KW-0479">Metal-binding</keyword>
<evidence type="ECO:0000256" key="4">
    <source>
        <dbReference type="SAM" id="Coils"/>
    </source>
</evidence>
<keyword evidence="8" id="KW-1185">Reference proteome</keyword>
<dbReference type="InterPro" id="IPR000315">
    <property type="entry name" value="Znf_B-box"/>
</dbReference>
<accession>A0A3B3T9J1</accession>
<dbReference type="InterPro" id="IPR001870">
    <property type="entry name" value="B30.2/SPRY"/>
</dbReference>
<proteinExistence type="predicted"/>
<dbReference type="Proteomes" id="UP000261540">
    <property type="component" value="Unplaced"/>
</dbReference>
<evidence type="ECO:0000256" key="3">
    <source>
        <dbReference type="PROSITE-ProRule" id="PRU00024"/>
    </source>
</evidence>
<dbReference type="PANTHER" id="PTHR24103">
    <property type="entry name" value="E3 UBIQUITIN-PROTEIN LIGASE TRIM"/>
    <property type="match status" value="1"/>
</dbReference>
<evidence type="ECO:0000256" key="2">
    <source>
        <dbReference type="ARBA" id="ARBA00022833"/>
    </source>
</evidence>
<dbReference type="PRINTS" id="PR01407">
    <property type="entry name" value="BUTYPHLNCDUF"/>
</dbReference>
<keyword evidence="4" id="KW-0175">Coiled coil</keyword>
<keyword evidence="1 3" id="KW-0863">Zinc-finger</keyword>
<reference evidence="7" key="2">
    <citation type="submission" date="2025-09" db="UniProtKB">
        <authorList>
            <consortium name="Ensembl"/>
        </authorList>
    </citation>
    <scope>IDENTIFICATION</scope>
</reference>
<reference evidence="7" key="1">
    <citation type="submission" date="2025-08" db="UniProtKB">
        <authorList>
            <consortium name="Ensembl"/>
        </authorList>
    </citation>
    <scope>IDENTIFICATION</scope>
</reference>
<dbReference type="InterPro" id="IPR013320">
    <property type="entry name" value="ConA-like_dom_sf"/>
</dbReference>
<dbReference type="PROSITE" id="PS50188">
    <property type="entry name" value="B302_SPRY"/>
    <property type="match status" value="1"/>
</dbReference>
<dbReference type="CDD" id="cd19756">
    <property type="entry name" value="Bbox2"/>
    <property type="match status" value="1"/>
</dbReference>
<dbReference type="OrthoDB" id="426657at2759"/>
<protein>
    <submittedName>
        <fullName evidence="7">E3 ubiquitin-protein ligase TRIM39-like</fullName>
    </submittedName>
</protein>
<dbReference type="KEGG" id="pki:111841565"/>
<dbReference type="Pfam" id="PF00643">
    <property type="entry name" value="zf-B_box"/>
    <property type="match status" value="1"/>
</dbReference>
<dbReference type="SMART" id="SM00449">
    <property type="entry name" value="SPRY"/>
    <property type="match status" value="1"/>
</dbReference>
<dbReference type="AlphaFoldDB" id="A0A3B3T9J1"/>
<keyword evidence="2" id="KW-0862">Zinc</keyword>
<evidence type="ECO:0000313" key="8">
    <source>
        <dbReference type="Proteomes" id="UP000261540"/>
    </source>
</evidence>
<feature type="domain" description="B box-type" evidence="5">
    <location>
        <begin position="15"/>
        <end position="52"/>
    </location>
</feature>